<feature type="transmembrane region" description="Helical" evidence="7">
    <location>
        <begin position="128"/>
        <end position="150"/>
    </location>
</feature>
<evidence type="ECO:0000313" key="10">
    <source>
        <dbReference type="Proteomes" id="UP001237156"/>
    </source>
</evidence>
<comment type="similarity">
    <text evidence="2">Belongs to the UPF0126 family.</text>
</comment>
<feature type="transmembrane region" description="Helical" evidence="7">
    <location>
        <begin position="186"/>
        <end position="208"/>
    </location>
</feature>
<dbReference type="EMBL" id="JARVII010000009">
    <property type="protein sequence ID" value="MDG9699221.1"/>
    <property type="molecule type" value="Genomic_DNA"/>
</dbReference>
<dbReference type="PANTHER" id="PTHR30506:SF3">
    <property type="entry name" value="UPF0126 INNER MEMBRANE PROTEIN YADS-RELATED"/>
    <property type="match status" value="1"/>
</dbReference>
<dbReference type="RefSeq" id="WP_279524157.1">
    <property type="nucleotide sequence ID" value="NZ_JARVII010000009.1"/>
</dbReference>
<organism evidence="9 10">
    <name type="scientific">Ottowia cancrivicina</name>
    <dbReference type="NCBI Taxonomy" id="3040346"/>
    <lineage>
        <taxon>Bacteria</taxon>
        <taxon>Pseudomonadati</taxon>
        <taxon>Pseudomonadota</taxon>
        <taxon>Betaproteobacteria</taxon>
        <taxon>Burkholderiales</taxon>
        <taxon>Comamonadaceae</taxon>
        <taxon>Ottowia</taxon>
    </lineage>
</organism>
<dbReference type="Pfam" id="PF03458">
    <property type="entry name" value="Gly_transporter"/>
    <property type="match status" value="2"/>
</dbReference>
<keyword evidence="10" id="KW-1185">Reference proteome</keyword>
<proteinExistence type="inferred from homology"/>
<keyword evidence="3" id="KW-1003">Cell membrane</keyword>
<dbReference type="Proteomes" id="UP001237156">
    <property type="component" value="Unassembled WGS sequence"/>
</dbReference>
<comment type="caution">
    <text evidence="9">The sequence shown here is derived from an EMBL/GenBank/DDBJ whole genome shotgun (WGS) entry which is preliminary data.</text>
</comment>
<protein>
    <submittedName>
        <fullName evidence="9">Trimeric intracellular cation channel family protein</fullName>
    </submittedName>
</protein>
<comment type="subcellular location">
    <subcellularLocation>
        <location evidence="1">Cell membrane</location>
        <topology evidence="1">Multi-pass membrane protein</topology>
    </subcellularLocation>
</comment>
<sequence length="218" mass="24182">MTDLDALQPLSPLWAGRLHLMLELMATLAFALSGVLEAARKRLDMVGVVVVAFAAAFGGGTLRDLLLDHRPFFWVQDTFFLWLVIVVCAAAMLFMRQHHLQPTERAIVWPDAIGLGLFTVIGEERALALGQPALVAVMMGVITSVFGGVLRDVLCNEVPRALADHRPYALWAFAGGWLYWALRLALPVWLCISVGVTAIAGLRLLSVWRDWRLPAWRQ</sequence>
<feature type="domain" description="Glycine transporter" evidence="8">
    <location>
        <begin position="21"/>
        <end position="95"/>
    </location>
</feature>
<feature type="transmembrane region" description="Helical" evidence="7">
    <location>
        <begin position="46"/>
        <end position="66"/>
    </location>
</feature>
<keyword evidence="5 7" id="KW-1133">Transmembrane helix</keyword>
<dbReference type="AlphaFoldDB" id="A0AAW6RKZ2"/>
<evidence type="ECO:0000256" key="5">
    <source>
        <dbReference type="ARBA" id="ARBA00022989"/>
    </source>
</evidence>
<dbReference type="PANTHER" id="PTHR30506">
    <property type="entry name" value="INNER MEMBRANE PROTEIN"/>
    <property type="match status" value="1"/>
</dbReference>
<feature type="transmembrane region" description="Helical" evidence="7">
    <location>
        <begin position="72"/>
        <end position="94"/>
    </location>
</feature>
<keyword evidence="4 7" id="KW-0812">Transmembrane</keyword>
<keyword evidence="6 7" id="KW-0472">Membrane</keyword>
<evidence type="ECO:0000256" key="1">
    <source>
        <dbReference type="ARBA" id="ARBA00004651"/>
    </source>
</evidence>
<reference evidence="9 10" key="1">
    <citation type="submission" date="2023-04" db="EMBL/GenBank/DDBJ databases">
        <title>Ottowia paracancer sp. nov., isolated from human stomach.</title>
        <authorList>
            <person name="Song Y."/>
        </authorList>
    </citation>
    <scope>NUCLEOTIDE SEQUENCE [LARGE SCALE GENOMIC DNA]</scope>
    <source>
        <strain evidence="9 10">10c7w1</strain>
    </source>
</reference>
<evidence type="ECO:0000313" key="9">
    <source>
        <dbReference type="EMBL" id="MDG9699221.1"/>
    </source>
</evidence>
<evidence type="ECO:0000256" key="7">
    <source>
        <dbReference type="SAM" id="Phobius"/>
    </source>
</evidence>
<evidence type="ECO:0000256" key="3">
    <source>
        <dbReference type="ARBA" id="ARBA00022475"/>
    </source>
</evidence>
<evidence type="ECO:0000256" key="4">
    <source>
        <dbReference type="ARBA" id="ARBA00022692"/>
    </source>
</evidence>
<evidence type="ECO:0000259" key="8">
    <source>
        <dbReference type="Pfam" id="PF03458"/>
    </source>
</evidence>
<dbReference type="GO" id="GO:0005886">
    <property type="term" value="C:plasma membrane"/>
    <property type="evidence" value="ECO:0007669"/>
    <property type="project" value="UniProtKB-SubCell"/>
</dbReference>
<feature type="transmembrane region" description="Helical" evidence="7">
    <location>
        <begin position="20"/>
        <end position="39"/>
    </location>
</feature>
<feature type="domain" description="Glycine transporter" evidence="8">
    <location>
        <begin position="109"/>
        <end position="182"/>
    </location>
</feature>
<evidence type="ECO:0000256" key="6">
    <source>
        <dbReference type="ARBA" id="ARBA00023136"/>
    </source>
</evidence>
<gene>
    <name evidence="9" type="ORF">QB898_05705</name>
</gene>
<accession>A0AAW6RKZ2</accession>
<name>A0AAW6RKZ2_9BURK</name>
<dbReference type="InterPro" id="IPR005115">
    <property type="entry name" value="Gly_transporter"/>
</dbReference>
<evidence type="ECO:0000256" key="2">
    <source>
        <dbReference type="ARBA" id="ARBA00008193"/>
    </source>
</evidence>